<dbReference type="EMBL" id="VUNN01000002">
    <property type="protein sequence ID" value="MSU05544.1"/>
    <property type="molecule type" value="Genomic_DNA"/>
</dbReference>
<protein>
    <recommendedName>
        <fullName evidence="3">YkgJ family cysteine cluster protein</fullName>
    </recommendedName>
</protein>
<reference evidence="1 2" key="1">
    <citation type="submission" date="2019-08" db="EMBL/GenBank/DDBJ databases">
        <title>In-depth cultivation of the pig gut microbiome towards novel bacterial diversity and tailored functional studies.</title>
        <authorList>
            <person name="Wylensek D."/>
            <person name="Hitch T.C.A."/>
            <person name="Clavel T."/>
        </authorList>
    </citation>
    <scope>NUCLEOTIDE SEQUENCE [LARGE SCALE GENOMIC DNA]</scope>
    <source>
        <strain evidence="1 2">NM-380-WT-3C1</strain>
    </source>
</reference>
<comment type="caution">
    <text evidence="1">The sequence shown here is derived from an EMBL/GenBank/DDBJ whole genome shotgun (WGS) entry which is preliminary data.</text>
</comment>
<dbReference type="Proteomes" id="UP000460549">
    <property type="component" value="Unassembled WGS sequence"/>
</dbReference>
<gene>
    <name evidence="1" type="ORF">FYJ80_01945</name>
</gene>
<evidence type="ECO:0008006" key="3">
    <source>
        <dbReference type="Google" id="ProtNLM"/>
    </source>
</evidence>
<dbReference type="InterPro" id="IPR008228">
    <property type="entry name" value="UCP006173"/>
</dbReference>
<accession>A0A7X2PAY1</accession>
<dbReference type="AlphaFoldDB" id="A0A7X2PAY1"/>
<proteinExistence type="predicted"/>
<organism evidence="1 2">
    <name type="scientific">Bullifex porci</name>
    <dbReference type="NCBI Taxonomy" id="2606638"/>
    <lineage>
        <taxon>Bacteria</taxon>
        <taxon>Pseudomonadati</taxon>
        <taxon>Spirochaetota</taxon>
        <taxon>Spirochaetia</taxon>
        <taxon>Spirochaetales</taxon>
        <taxon>Spirochaetaceae</taxon>
        <taxon>Bullifex</taxon>
    </lineage>
</organism>
<dbReference type="PANTHER" id="PTHR37421:SF1">
    <property type="entry name" value="UPF0260 PROTEIN YCGN"/>
    <property type="match status" value="1"/>
</dbReference>
<evidence type="ECO:0000313" key="2">
    <source>
        <dbReference type="Proteomes" id="UP000460549"/>
    </source>
</evidence>
<keyword evidence="2" id="KW-1185">Reference proteome</keyword>
<evidence type="ECO:0000313" key="1">
    <source>
        <dbReference type="EMBL" id="MSU05544.1"/>
    </source>
</evidence>
<dbReference type="RefSeq" id="WP_154424440.1">
    <property type="nucleotide sequence ID" value="NZ_VUNN01000002.1"/>
</dbReference>
<sequence>MVKWEDICDRCGLCCHRKAISGDYLLLDIENPCEHYDKQTHLCKVYNNRFEVEKTCKKVTPFLVAFSAALPSSCAYVRLFKKYHLRFNKKETVLAPGLFNEE</sequence>
<name>A0A7X2PAY1_9SPIO</name>
<dbReference type="PANTHER" id="PTHR37421">
    <property type="entry name" value="UPF0260 PROTEIN YCGN"/>
    <property type="match status" value="1"/>
</dbReference>